<feature type="transmembrane region" description="Helical" evidence="1">
    <location>
        <begin position="20"/>
        <end position="39"/>
    </location>
</feature>
<organism evidence="2 3">
    <name type="scientific">Cytobacillus depressus</name>
    <dbReference type="NCBI Taxonomy" id="1602942"/>
    <lineage>
        <taxon>Bacteria</taxon>
        <taxon>Bacillati</taxon>
        <taxon>Bacillota</taxon>
        <taxon>Bacilli</taxon>
        <taxon>Bacillales</taxon>
        <taxon>Bacillaceae</taxon>
        <taxon>Cytobacillus</taxon>
    </lineage>
</organism>
<reference evidence="2 3" key="1">
    <citation type="journal article" date="2016" name="Antonie Van Leeuwenhoek">
        <title>Bacillus depressus sp. nov., isolated from soil of a sunflower field.</title>
        <authorList>
            <person name="Wei X."/>
            <person name="Xin D."/>
            <person name="Xin Y."/>
            <person name="Zhang H."/>
            <person name="Wang T."/>
            <person name="Zhang J."/>
        </authorList>
    </citation>
    <scope>NUCLEOTIDE SEQUENCE [LARGE SCALE GENOMIC DNA]</scope>
    <source>
        <strain evidence="2 3">BZ1</strain>
    </source>
</reference>
<evidence type="ECO:0000256" key="1">
    <source>
        <dbReference type="SAM" id="Phobius"/>
    </source>
</evidence>
<dbReference type="AlphaFoldDB" id="A0A6L3V5Y0"/>
<dbReference type="Proteomes" id="UP000481030">
    <property type="component" value="Unassembled WGS sequence"/>
</dbReference>
<evidence type="ECO:0000313" key="2">
    <source>
        <dbReference type="EMBL" id="KAB2336578.1"/>
    </source>
</evidence>
<keyword evidence="3" id="KW-1185">Reference proteome</keyword>
<accession>A0A6L3V5Y0</accession>
<dbReference type="EMBL" id="WBOS01000003">
    <property type="protein sequence ID" value="KAB2336578.1"/>
    <property type="molecule type" value="Genomic_DNA"/>
</dbReference>
<keyword evidence="1" id="KW-0472">Membrane</keyword>
<proteinExistence type="predicted"/>
<gene>
    <name evidence="2" type="ORF">F7731_09425</name>
</gene>
<name>A0A6L3V5Y0_9BACI</name>
<keyword evidence="1" id="KW-1133">Transmembrane helix</keyword>
<keyword evidence="1" id="KW-0812">Transmembrane</keyword>
<protein>
    <submittedName>
        <fullName evidence="2">Uncharacterized protein</fullName>
    </submittedName>
</protein>
<evidence type="ECO:0000313" key="3">
    <source>
        <dbReference type="Proteomes" id="UP000481030"/>
    </source>
</evidence>
<comment type="caution">
    <text evidence="2">The sequence shown here is derived from an EMBL/GenBank/DDBJ whole genome shotgun (WGS) entry which is preliminary data.</text>
</comment>
<sequence>MNTPWDFFKVGYDISNILGYYGAVLTFLGTVSLGIITVYQNYVSHQKTDEINKLTLELQKKSMAMAEQRYEKEKLDEIKKNTPKFELKNSSSNGNYMNLRAELKNVSDFIVSGIKSISFEVFDETNAIVTTSHKAQSKETSLSPGDSAIIEFHNDQLRSKTSKVESGSNIPDTLKNLTIIWSFQCEDQFGNTHYLKAKLDIEDSKNFVGHPWEVQKVG</sequence>